<dbReference type="InterPro" id="IPR020904">
    <property type="entry name" value="Sc_DH/Rdtase_CS"/>
</dbReference>
<evidence type="ECO:0000256" key="1">
    <source>
        <dbReference type="ARBA" id="ARBA00006484"/>
    </source>
</evidence>
<dbReference type="AlphaFoldDB" id="A0A939LZ65"/>
<accession>A0A939LZ65</accession>
<keyword evidence="5" id="KW-1185">Reference proteome</keyword>
<dbReference type="EMBL" id="JAGDYL010000009">
    <property type="protein sequence ID" value="MBO1805112.1"/>
    <property type="molecule type" value="Genomic_DNA"/>
</dbReference>
<name>A0A939LZ65_9MICO</name>
<dbReference type="InterPro" id="IPR057326">
    <property type="entry name" value="KR_dom"/>
</dbReference>
<dbReference type="Pfam" id="PF13561">
    <property type="entry name" value="adh_short_C2"/>
    <property type="match status" value="1"/>
</dbReference>
<comment type="similarity">
    <text evidence="1">Belongs to the short-chain dehydrogenases/reductases (SDR) family.</text>
</comment>
<dbReference type="SUPFAM" id="SSF51735">
    <property type="entry name" value="NAD(P)-binding Rossmann-fold domains"/>
    <property type="match status" value="1"/>
</dbReference>
<evidence type="ECO:0000256" key="2">
    <source>
        <dbReference type="ARBA" id="ARBA00023002"/>
    </source>
</evidence>
<dbReference type="PRINTS" id="PR00081">
    <property type="entry name" value="GDHRDH"/>
</dbReference>
<evidence type="ECO:0000313" key="4">
    <source>
        <dbReference type="EMBL" id="MBO1805112.1"/>
    </source>
</evidence>
<dbReference type="Gene3D" id="3.40.50.720">
    <property type="entry name" value="NAD(P)-binding Rossmann-like Domain"/>
    <property type="match status" value="1"/>
</dbReference>
<dbReference type="PROSITE" id="PS00061">
    <property type="entry name" value="ADH_SHORT"/>
    <property type="match status" value="1"/>
</dbReference>
<feature type="domain" description="Ketoreductase" evidence="3">
    <location>
        <begin position="9"/>
        <end position="190"/>
    </location>
</feature>
<dbReference type="PRINTS" id="PR00080">
    <property type="entry name" value="SDRFAMILY"/>
</dbReference>
<dbReference type="PANTHER" id="PTHR43008">
    <property type="entry name" value="BENZIL REDUCTASE"/>
    <property type="match status" value="1"/>
</dbReference>
<gene>
    <name evidence="4" type="ORF">J4H91_07235</name>
</gene>
<dbReference type="RefSeq" id="WP_208045592.1">
    <property type="nucleotide sequence ID" value="NZ_JAGDYL010000009.1"/>
</dbReference>
<reference evidence="4" key="1">
    <citation type="submission" date="2021-03" db="EMBL/GenBank/DDBJ databases">
        <title>Leucobacter chromiisoli sp. nov., isolated from chromium-containing soil of chemical plant.</title>
        <authorList>
            <person name="Xu Z."/>
        </authorList>
    </citation>
    <scope>NUCLEOTIDE SEQUENCE</scope>
    <source>
        <strain evidence="4">A2</strain>
    </source>
</reference>
<sequence length="255" mass="26597">MKFDDLNGRVAVVTGGARGIGYSLAEALASQGCAVGLLDRLPDVETSAERLAADHGVPAAHAVVDVTDPGSVSAAFASVGEAIGTPDILVTAAGITIWGDAEHVDRETWGRVIDVNLSGTFYSTQAFARPLLEQGRQGSAILISSMSGRVVNVPQHQASYNASKAAVDQLAKSLAVEWAPSLRVNAIAPGYILSDMTRQFTEQEPELAAQWVDAIPAGRMGDPEDLHGVVLLLASDASRYLTGQTVVVDGGYTAI</sequence>
<keyword evidence="2" id="KW-0560">Oxidoreductase</keyword>
<organism evidence="4 5">
    <name type="scientific">Leucobacter ruminantium</name>
    <dbReference type="NCBI Taxonomy" id="1289170"/>
    <lineage>
        <taxon>Bacteria</taxon>
        <taxon>Bacillati</taxon>
        <taxon>Actinomycetota</taxon>
        <taxon>Actinomycetes</taxon>
        <taxon>Micrococcales</taxon>
        <taxon>Microbacteriaceae</taxon>
        <taxon>Leucobacter</taxon>
    </lineage>
</organism>
<dbReference type="InterPro" id="IPR036291">
    <property type="entry name" value="NAD(P)-bd_dom_sf"/>
</dbReference>
<dbReference type="GO" id="GO:0050664">
    <property type="term" value="F:oxidoreductase activity, acting on NAD(P)H, oxygen as acceptor"/>
    <property type="evidence" value="ECO:0007669"/>
    <property type="project" value="TreeGrafter"/>
</dbReference>
<dbReference type="InterPro" id="IPR002347">
    <property type="entry name" value="SDR_fam"/>
</dbReference>
<dbReference type="PANTHER" id="PTHR43008:SF14">
    <property type="entry name" value="DEHYDROGENASE ARBD, PUTATIVE-RELATED"/>
    <property type="match status" value="1"/>
</dbReference>
<evidence type="ECO:0000313" key="5">
    <source>
        <dbReference type="Proteomes" id="UP000664398"/>
    </source>
</evidence>
<proteinExistence type="inferred from homology"/>
<comment type="caution">
    <text evidence="4">The sequence shown here is derived from an EMBL/GenBank/DDBJ whole genome shotgun (WGS) entry which is preliminary data.</text>
</comment>
<evidence type="ECO:0000259" key="3">
    <source>
        <dbReference type="SMART" id="SM00822"/>
    </source>
</evidence>
<dbReference type="Proteomes" id="UP000664398">
    <property type="component" value="Unassembled WGS sequence"/>
</dbReference>
<protein>
    <submittedName>
        <fullName evidence="4">SDR family oxidoreductase</fullName>
    </submittedName>
</protein>
<dbReference type="SMART" id="SM00822">
    <property type="entry name" value="PKS_KR"/>
    <property type="match status" value="1"/>
</dbReference>
<dbReference type="FunFam" id="3.40.50.720:FF:000084">
    <property type="entry name" value="Short-chain dehydrogenase reductase"/>
    <property type="match status" value="1"/>
</dbReference>